<dbReference type="AlphaFoldDB" id="A0A7R9WUD8"/>
<name>A0A7R9WUD8_9STRA</name>
<proteinExistence type="predicted"/>
<reference evidence="6" key="1">
    <citation type="submission" date="2021-01" db="EMBL/GenBank/DDBJ databases">
        <authorList>
            <person name="Corre E."/>
            <person name="Pelletier E."/>
            <person name="Niang G."/>
            <person name="Scheremetjew M."/>
            <person name="Finn R."/>
            <person name="Kale V."/>
            <person name="Holt S."/>
            <person name="Cochrane G."/>
            <person name="Meng A."/>
            <person name="Brown T."/>
            <person name="Cohen L."/>
        </authorList>
    </citation>
    <scope>NUCLEOTIDE SEQUENCE</scope>
    <source>
        <strain evidence="6">CCMP3328</strain>
    </source>
</reference>
<keyword evidence="2" id="KW-0812">Transmembrane</keyword>
<evidence type="ECO:0000256" key="3">
    <source>
        <dbReference type="ARBA" id="ARBA00022989"/>
    </source>
</evidence>
<gene>
    <name evidence="6" type="ORF">CAUS1442_LOCUS7836</name>
</gene>
<comment type="subcellular location">
    <subcellularLocation>
        <location evidence="1">Membrane</location>
        <topology evidence="1">Multi-pass membrane protein</topology>
    </subcellularLocation>
</comment>
<evidence type="ECO:0000259" key="5">
    <source>
        <dbReference type="Pfam" id="PF01061"/>
    </source>
</evidence>
<organism evidence="6">
    <name type="scientific">Craspedostauros australis</name>
    <dbReference type="NCBI Taxonomy" id="1486917"/>
    <lineage>
        <taxon>Eukaryota</taxon>
        <taxon>Sar</taxon>
        <taxon>Stramenopiles</taxon>
        <taxon>Ochrophyta</taxon>
        <taxon>Bacillariophyta</taxon>
        <taxon>Bacillariophyceae</taxon>
        <taxon>Bacillariophycidae</taxon>
        <taxon>Naviculales</taxon>
        <taxon>Naviculaceae</taxon>
        <taxon>Craspedostauros</taxon>
    </lineage>
</organism>
<dbReference type="GO" id="GO:0016020">
    <property type="term" value="C:membrane"/>
    <property type="evidence" value="ECO:0007669"/>
    <property type="project" value="UniProtKB-SubCell"/>
</dbReference>
<dbReference type="EMBL" id="HBEF01012446">
    <property type="protein sequence ID" value="CAD8335731.1"/>
    <property type="molecule type" value="Transcribed_RNA"/>
</dbReference>
<sequence length="145" mass="16006">MHTITCQSFGLFLGAVSPNSDTALALFPAVLVLNIIFDGRNISEENTPRLLRWVPKVGLIRWGFEGLSLNEFEDLIFDAGGRHRGPVARTGEEALSRFGLDGKNIATVFRAQLLISAASWVMSYFGLALTRQKFEVMKSEASSKE</sequence>
<keyword evidence="4" id="KW-0472">Membrane</keyword>
<accession>A0A7R9WUD8</accession>
<keyword evidence="3" id="KW-1133">Transmembrane helix</keyword>
<dbReference type="InterPro" id="IPR013525">
    <property type="entry name" value="ABC2_TM"/>
</dbReference>
<dbReference type="GO" id="GO:0140359">
    <property type="term" value="F:ABC-type transporter activity"/>
    <property type="evidence" value="ECO:0007669"/>
    <property type="project" value="InterPro"/>
</dbReference>
<evidence type="ECO:0000313" key="6">
    <source>
        <dbReference type="EMBL" id="CAD8335731.1"/>
    </source>
</evidence>
<evidence type="ECO:0000256" key="2">
    <source>
        <dbReference type="ARBA" id="ARBA00022692"/>
    </source>
</evidence>
<evidence type="ECO:0000256" key="4">
    <source>
        <dbReference type="ARBA" id="ARBA00023136"/>
    </source>
</evidence>
<protein>
    <recommendedName>
        <fullName evidence="5">ABC-2 type transporter transmembrane domain-containing protein</fullName>
    </recommendedName>
</protein>
<evidence type="ECO:0000256" key="1">
    <source>
        <dbReference type="ARBA" id="ARBA00004141"/>
    </source>
</evidence>
<feature type="domain" description="ABC-2 type transporter transmembrane" evidence="5">
    <location>
        <begin position="2"/>
        <end position="72"/>
    </location>
</feature>
<dbReference type="Pfam" id="PF01061">
    <property type="entry name" value="ABC2_membrane"/>
    <property type="match status" value="1"/>
</dbReference>